<keyword evidence="4" id="KW-1185">Reference proteome</keyword>
<dbReference type="RefSeq" id="WP_161931908.1">
    <property type="nucleotide sequence ID" value="NZ_CP047901.1"/>
</dbReference>
<evidence type="ECO:0000256" key="2">
    <source>
        <dbReference type="SAM" id="Phobius"/>
    </source>
</evidence>
<protein>
    <recommendedName>
        <fullName evidence="5">DUF4012 domain-containing protein</fullName>
    </recommendedName>
</protein>
<dbReference type="AlphaFoldDB" id="A0A857NAZ6"/>
<feature type="transmembrane region" description="Helical" evidence="2">
    <location>
        <begin position="59"/>
        <end position="84"/>
    </location>
</feature>
<dbReference type="Proteomes" id="UP000463983">
    <property type="component" value="Chromosome"/>
</dbReference>
<dbReference type="EMBL" id="CP047901">
    <property type="protein sequence ID" value="QHO63530.1"/>
    <property type="molecule type" value="Genomic_DNA"/>
</dbReference>
<dbReference type="InterPro" id="IPR025101">
    <property type="entry name" value="DUF4012"/>
</dbReference>
<evidence type="ECO:0000313" key="4">
    <source>
        <dbReference type="Proteomes" id="UP000463983"/>
    </source>
</evidence>
<evidence type="ECO:0000313" key="3">
    <source>
        <dbReference type="EMBL" id="QHO63530.1"/>
    </source>
</evidence>
<dbReference type="Pfam" id="PF13196">
    <property type="entry name" value="DUF4012"/>
    <property type="match status" value="1"/>
</dbReference>
<sequence length="667" mass="73515">MQLKKLDLSEGVSAAEDVKPVSDPDVSSTDPVKPAPDTSKSEPTDPKTLKTRRSLKKPLIILSVILLLLLITTAALAIPAYLMMTPAKLTLSSAQNAAAALQSQDLAATQSELVAAKDHLVKTQQQYRYLSWTKYVPIIRNYYLDGERGLQGAYHAIEAGQSLAVAIEPYADLLGFKVSTESAQPDATSAEERIVFLAQTLEAISPQLEQVAKDLDLARDQINQIDPNRYPVTVANKPIRANVKKLQETLSAAHLALTEAKPLIALLPDLLGQNGEKVYMLLFQNDAELRPTGGFMTAYAYVKVDRGKLTPLDSYDIYDLDARWNKILPAPDPIKKYLPLVNNWNLRDMNLSPDFKVSMETFLKHYQEIPGVRQIDGIIALDTQVPVELLKVLGPIGVGGWGEFSAENDPRCDCPQVVYALENIATRPTNYIREDRKAVLGPLMHSIIANAMGSPKSTWPQLLNVGLNALKEKHLLLYFPQESSQTSAEGFNAAGRIRSFEGDYLHINDTNFAGAKSNMFITQTVEQDITLDANGSVTKTVTITYDNPHPPSNCDLETAGLCLNGVYRDWVRLYVPKGSTLTEVVGSEVAAVTNEDLGKTVFEAFFTLRPQSSSKLVFTYQLPDTYSTPFPMLIQKQPGKPNITHSIIFNGQPVEYTVQGDLEITLP</sequence>
<proteinExistence type="predicted"/>
<name>A0A857NAZ6_9BACT</name>
<reference evidence="4" key="1">
    <citation type="journal article" date="2020" name="Microorganisms">
        <title>Complete Genome of a Member of a New Bacterial Lineage in the Microgenomates Group Reveals an Unusual Nucleotide Composition Disparity Between Two Strands of DNA and Limited Metabolic Potential.</title>
        <authorList>
            <person name="Kadnikov V.V."/>
            <person name="Mardanov A.V."/>
            <person name="Beletsky A.V."/>
            <person name="Karnachuk O.V."/>
            <person name="Ravin N.V."/>
        </authorList>
    </citation>
    <scope>NUCLEOTIDE SEQUENCE [LARGE SCALE GENOMIC DNA]</scope>
</reference>
<feature type="region of interest" description="Disordered" evidence="1">
    <location>
        <begin position="1"/>
        <end position="50"/>
    </location>
</feature>
<accession>A0A857NAZ6</accession>
<keyword evidence="2" id="KW-1133">Transmembrane helix</keyword>
<keyword evidence="2" id="KW-0472">Membrane</keyword>
<feature type="compositionally biased region" description="Basic and acidic residues" evidence="1">
    <location>
        <begin position="39"/>
        <end position="48"/>
    </location>
</feature>
<organism evidence="3 4">
    <name type="scientific">Candidatus Chazhemtobacterium aquaticus</name>
    <dbReference type="NCBI Taxonomy" id="2715735"/>
    <lineage>
        <taxon>Bacteria</taxon>
        <taxon>Candidatus Chazhemtobacteraceae</taxon>
        <taxon>Candidatus Chazhemtobacterium</taxon>
    </lineage>
</organism>
<gene>
    <name evidence="3" type="ORF">MICH65_0549</name>
</gene>
<evidence type="ECO:0008006" key="5">
    <source>
        <dbReference type="Google" id="ProtNLM"/>
    </source>
</evidence>
<dbReference type="KEGG" id="caqa:MICH65_0549"/>
<keyword evidence="2" id="KW-0812">Transmembrane</keyword>
<evidence type="ECO:0000256" key="1">
    <source>
        <dbReference type="SAM" id="MobiDB-lite"/>
    </source>
</evidence>